<evidence type="ECO:0000313" key="1">
    <source>
        <dbReference type="EMBL" id="MFC3156809.1"/>
    </source>
</evidence>
<dbReference type="RefSeq" id="WP_382418217.1">
    <property type="nucleotide sequence ID" value="NZ_AP031500.1"/>
</dbReference>
<organism evidence="1 2">
    <name type="scientific">Gilvimarinus japonicus</name>
    <dbReference type="NCBI Taxonomy" id="1796469"/>
    <lineage>
        <taxon>Bacteria</taxon>
        <taxon>Pseudomonadati</taxon>
        <taxon>Pseudomonadota</taxon>
        <taxon>Gammaproteobacteria</taxon>
        <taxon>Cellvibrionales</taxon>
        <taxon>Cellvibrionaceae</taxon>
        <taxon>Gilvimarinus</taxon>
    </lineage>
</organism>
<comment type="caution">
    <text evidence="1">The sequence shown here is derived from an EMBL/GenBank/DDBJ whole genome shotgun (WGS) entry which is preliminary data.</text>
</comment>
<evidence type="ECO:0000313" key="2">
    <source>
        <dbReference type="Proteomes" id="UP001595548"/>
    </source>
</evidence>
<dbReference type="InterPro" id="IPR012902">
    <property type="entry name" value="N_methyl_site"/>
</dbReference>
<dbReference type="NCBIfam" id="TIGR02532">
    <property type="entry name" value="IV_pilin_GFxxxE"/>
    <property type="match status" value="1"/>
</dbReference>
<dbReference type="Proteomes" id="UP001595548">
    <property type="component" value="Unassembled WGS sequence"/>
</dbReference>
<dbReference type="Pfam" id="PF07963">
    <property type="entry name" value="N_methyl"/>
    <property type="match status" value="1"/>
</dbReference>
<dbReference type="PROSITE" id="PS00409">
    <property type="entry name" value="PROKAR_NTER_METHYL"/>
    <property type="match status" value="1"/>
</dbReference>
<name>A0ABV7HSM1_9GAMM</name>
<proteinExistence type="predicted"/>
<accession>A0ABV7HSM1</accession>
<gene>
    <name evidence="1" type="ORF">ACFOEB_16485</name>
</gene>
<reference evidence="2" key="1">
    <citation type="journal article" date="2019" name="Int. J. Syst. Evol. Microbiol.">
        <title>The Global Catalogue of Microorganisms (GCM) 10K type strain sequencing project: providing services to taxonomists for standard genome sequencing and annotation.</title>
        <authorList>
            <consortium name="The Broad Institute Genomics Platform"/>
            <consortium name="The Broad Institute Genome Sequencing Center for Infectious Disease"/>
            <person name="Wu L."/>
            <person name="Ma J."/>
        </authorList>
    </citation>
    <scope>NUCLEOTIDE SEQUENCE [LARGE SCALE GENOMIC DNA]</scope>
    <source>
        <strain evidence="2">KCTC 52141</strain>
    </source>
</reference>
<protein>
    <submittedName>
        <fullName evidence="1">Prepilin-type N-terminal cleavage/methylation domain-containing protein</fullName>
    </submittedName>
</protein>
<keyword evidence="2" id="KW-1185">Reference proteome</keyword>
<dbReference type="EMBL" id="JBHRTL010000031">
    <property type="protein sequence ID" value="MFC3156809.1"/>
    <property type="molecule type" value="Genomic_DNA"/>
</dbReference>
<sequence>MSRLKSRGFTLIEMVISLTILSLIVLATLTALRTLGATQKTLEKRTSEVARMRAVCGFIRNSLDSVYLVTTYKMGRPEGQSFTGVYNAVTYSAPLMLAGGQGGLFTIRLSVSDERRLVIQANRGTMEKFDEMGDSEEPLEYTLADKVDQLLISYRESIDSPWLDSWVMGEHNMAPSHVRIQLQVNGKYWPPIISVIGNG</sequence>